<dbReference type="InterPro" id="IPR029787">
    <property type="entry name" value="Nucleotide_cyclase"/>
</dbReference>
<evidence type="ECO:0000259" key="1">
    <source>
        <dbReference type="PROSITE" id="PS50883"/>
    </source>
</evidence>
<dbReference type="GO" id="GO:0071111">
    <property type="term" value="F:cyclic-guanylate-specific phosphodiesterase activity"/>
    <property type="evidence" value="ECO:0007669"/>
    <property type="project" value="InterPro"/>
</dbReference>
<dbReference type="EMBL" id="SSUX01000011">
    <property type="protein sequence ID" value="THJ43677.1"/>
    <property type="molecule type" value="Genomic_DNA"/>
</dbReference>
<organism evidence="2 3">
    <name type="scientific">Aeromonas veronii</name>
    <dbReference type="NCBI Taxonomy" id="654"/>
    <lineage>
        <taxon>Bacteria</taxon>
        <taxon>Pseudomonadati</taxon>
        <taxon>Pseudomonadota</taxon>
        <taxon>Gammaproteobacteria</taxon>
        <taxon>Aeromonadales</taxon>
        <taxon>Aeromonadaceae</taxon>
        <taxon>Aeromonas</taxon>
    </lineage>
</organism>
<dbReference type="Proteomes" id="UP000309618">
    <property type="component" value="Unassembled WGS sequence"/>
</dbReference>
<sequence>MILGRSSIGMCDIPINEAFTERNYAGVIVHAKIGNLRSINDRLGYLGGNQALDQLQQTLIRAMPIQGTVSKHAGNGFLCLCTTWSVDLAIKYIEHVTKVLGMCLPQVELHFGYARLLEESSDIEISNQKVIAEKASWLAKKKGVRFCSANDGDLVESVYWLRQIDRLIKDEKFKVVFQPVVNLSTGAEVYKEALLRIIDERGNLLPPQAMLQAAEESYDIRRIDLWVFSSVIDMLLNGAIDFDVAVNISAITLSDASLVKIISEKIKASGFADRIAVEITETAMMKNYAEVKRNILVLKSVGVRIAIDDFGVGFTSFKTILDLPIDTIKVDGLFITGIECDERKHALISGLRVMTEAMNFKIVAERIETESQLDVCRSLGIDYGQGFYFAVPA</sequence>
<dbReference type="SUPFAM" id="SSF55073">
    <property type="entry name" value="Nucleotide cyclase"/>
    <property type="match status" value="1"/>
</dbReference>
<dbReference type="Gene3D" id="3.20.20.450">
    <property type="entry name" value="EAL domain"/>
    <property type="match status" value="1"/>
</dbReference>
<dbReference type="InterPro" id="IPR043128">
    <property type="entry name" value="Rev_trsase/Diguanyl_cyclase"/>
</dbReference>
<protein>
    <submittedName>
        <fullName evidence="2">EAL domain-containing protein</fullName>
    </submittedName>
</protein>
<comment type="caution">
    <text evidence="2">The sequence shown here is derived from an EMBL/GenBank/DDBJ whole genome shotgun (WGS) entry which is preliminary data.</text>
</comment>
<name>A0A4S5CD13_AERVE</name>
<dbReference type="PANTHER" id="PTHR33121">
    <property type="entry name" value="CYCLIC DI-GMP PHOSPHODIESTERASE PDEF"/>
    <property type="match status" value="1"/>
</dbReference>
<dbReference type="CDD" id="cd01948">
    <property type="entry name" value="EAL"/>
    <property type="match status" value="1"/>
</dbReference>
<dbReference type="InterPro" id="IPR050706">
    <property type="entry name" value="Cyclic-di-GMP_PDE-like"/>
</dbReference>
<dbReference type="Pfam" id="PF00563">
    <property type="entry name" value="EAL"/>
    <property type="match status" value="1"/>
</dbReference>
<dbReference type="InterPro" id="IPR001633">
    <property type="entry name" value="EAL_dom"/>
</dbReference>
<dbReference type="SUPFAM" id="SSF141868">
    <property type="entry name" value="EAL domain-like"/>
    <property type="match status" value="1"/>
</dbReference>
<accession>A0A4S5CD13</accession>
<dbReference type="RefSeq" id="WP_136502116.1">
    <property type="nucleotide sequence ID" value="NZ_SSUX01000011.1"/>
</dbReference>
<dbReference type="SMART" id="SM00052">
    <property type="entry name" value="EAL"/>
    <property type="match status" value="1"/>
</dbReference>
<feature type="domain" description="EAL" evidence="1">
    <location>
        <begin position="157"/>
        <end position="393"/>
    </location>
</feature>
<dbReference type="InterPro" id="IPR035919">
    <property type="entry name" value="EAL_sf"/>
</dbReference>
<evidence type="ECO:0000313" key="3">
    <source>
        <dbReference type="Proteomes" id="UP000309618"/>
    </source>
</evidence>
<dbReference type="Gene3D" id="3.30.70.270">
    <property type="match status" value="1"/>
</dbReference>
<reference evidence="2 3" key="1">
    <citation type="submission" date="2019-04" db="EMBL/GenBank/DDBJ databases">
        <title>Comparative genomics of Aeromonas veronii strains pathogenic to fish.</title>
        <authorList>
            <person name="Cascarano M.C."/>
            <person name="Smyrli M."/>
            <person name="Katharios P."/>
        </authorList>
    </citation>
    <scope>NUCLEOTIDE SEQUENCE [LARGE SCALE GENOMIC DNA]</scope>
    <source>
        <strain evidence="2 3">XU1</strain>
    </source>
</reference>
<gene>
    <name evidence="2" type="ORF">E8Q35_15335</name>
</gene>
<dbReference type="PANTHER" id="PTHR33121:SF79">
    <property type="entry name" value="CYCLIC DI-GMP PHOSPHODIESTERASE PDED-RELATED"/>
    <property type="match status" value="1"/>
</dbReference>
<dbReference type="AlphaFoldDB" id="A0A4S5CD13"/>
<evidence type="ECO:0000313" key="2">
    <source>
        <dbReference type="EMBL" id="THJ43677.1"/>
    </source>
</evidence>
<proteinExistence type="predicted"/>
<dbReference type="PROSITE" id="PS50883">
    <property type="entry name" value="EAL"/>
    <property type="match status" value="1"/>
</dbReference>